<reference evidence="2 3" key="1">
    <citation type="submission" date="2018-08" db="EMBL/GenBank/DDBJ databases">
        <title>A genome reference for cultivated species of the human gut microbiota.</title>
        <authorList>
            <person name="Zou Y."/>
            <person name="Xue W."/>
            <person name="Luo G."/>
        </authorList>
    </citation>
    <scope>NUCLEOTIDE SEQUENCE [LARGE SCALE GENOMIC DNA]</scope>
    <source>
        <strain evidence="2 3">AM25-6</strain>
    </source>
</reference>
<comment type="caution">
    <text evidence="2">The sequence shown here is derived from an EMBL/GenBank/DDBJ whole genome shotgun (WGS) entry which is preliminary data.</text>
</comment>
<evidence type="ECO:0000313" key="2">
    <source>
        <dbReference type="EMBL" id="RGD72944.1"/>
    </source>
</evidence>
<dbReference type="EMBL" id="QUSM01000009">
    <property type="protein sequence ID" value="RGD72944.1"/>
    <property type="molecule type" value="Genomic_DNA"/>
</dbReference>
<keyword evidence="1" id="KW-0472">Membrane</keyword>
<feature type="transmembrane region" description="Helical" evidence="1">
    <location>
        <begin position="6"/>
        <end position="23"/>
    </location>
</feature>
<dbReference type="AlphaFoldDB" id="A0A3E3DUI0"/>
<keyword evidence="1" id="KW-0812">Transmembrane</keyword>
<protein>
    <submittedName>
        <fullName evidence="2">Uncharacterized protein</fullName>
    </submittedName>
</protein>
<evidence type="ECO:0000313" key="3">
    <source>
        <dbReference type="Proteomes" id="UP000261212"/>
    </source>
</evidence>
<dbReference type="RefSeq" id="WP_117532880.1">
    <property type="nucleotide sequence ID" value="NZ_QUSM01000009.1"/>
</dbReference>
<keyword evidence="1" id="KW-1133">Transmembrane helix</keyword>
<proteinExistence type="predicted"/>
<evidence type="ECO:0000256" key="1">
    <source>
        <dbReference type="SAM" id="Phobius"/>
    </source>
</evidence>
<sequence>MKIDATSIALILSILSPIITSFMNNKHQLKMHDLNFYQAHRAEVLEHYISATGKAITYHSSQNTGNYNEAYGEVLIYINDKILDKVQKLNILINNSSYDSYIRAKAVSIFDEICVFLRNDLPRKPSK</sequence>
<dbReference type="Proteomes" id="UP000261212">
    <property type="component" value="Unassembled WGS sequence"/>
</dbReference>
<name>A0A3E3DUI0_9FIRM</name>
<organism evidence="2 3">
    <name type="scientific">Anaerofustis stercorihominis</name>
    <dbReference type="NCBI Taxonomy" id="214853"/>
    <lineage>
        <taxon>Bacteria</taxon>
        <taxon>Bacillati</taxon>
        <taxon>Bacillota</taxon>
        <taxon>Clostridia</taxon>
        <taxon>Eubacteriales</taxon>
        <taxon>Eubacteriaceae</taxon>
        <taxon>Anaerofustis</taxon>
    </lineage>
</organism>
<gene>
    <name evidence="2" type="ORF">DW687_11940</name>
</gene>
<accession>A0A3E3DUI0</accession>